<protein>
    <submittedName>
        <fullName evidence="8">Single insulin-like growth factor-binding domain protein-2</fullName>
    </submittedName>
</protein>
<evidence type="ECO:0000256" key="2">
    <source>
        <dbReference type="ARBA" id="ARBA00022525"/>
    </source>
</evidence>
<dbReference type="PANTHER" id="PTHR14186:SF20">
    <property type="entry name" value="CYSTEINE-RICH MOTOR NEURON 1 PROTEIN-LIKE"/>
    <property type="match status" value="1"/>
</dbReference>
<dbReference type="PANTHER" id="PTHR14186">
    <property type="entry name" value="INSULIN-LIKE GROWTH FACTOR BINDING PROTEIN-RELATED"/>
    <property type="match status" value="1"/>
</dbReference>
<dbReference type="Proteomes" id="UP000694843">
    <property type="component" value="Unplaced"/>
</dbReference>
<accession>A0A8B7PPV0</accession>
<dbReference type="AlphaFoldDB" id="A0A8B7PPV0"/>
<dbReference type="InterPro" id="IPR000867">
    <property type="entry name" value="IGFBP-like"/>
</dbReference>
<evidence type="ECO:0000256" key="4">
    <source>
        <dbReference type="ARBA" id="ARBA00023157"/>
    </source>
</evidence>
<dbReference type="RefSeq" id="XP_018028239.1">
    <property type="nucleotide sequence ID" value="XM_018172750.2"/>
</dbReference>
<evidence type="ECO:0000256" key="3">
    <source>
        <dbReference type="ARBA" id="ARBA00022729"/>
    </source>
</evidence>
<name>A0A8B7PPV0_HYAAZ</name>
<feature type="signal peptide" evidence="5">
    <location>
        <begin position="1"/>
        <end position="20"/>
    </location>
</feature>
<comment type="subcellular location">
    <subcellularLocation>
        <location evidence="1">Secreted</location>
    </subcellularLocation>
</comment>
<keyword evidence="7" id="KW-1185">Reference proteome</keyword>
<sequence length="166" mass="18178">MSFKALLVLLLSIYIHCVGSLRCVPCGGKDRCPPDPPVCINGLVSDVCECCMVCGKGEGDVCGGLWNMRGKCGDGLVCVKPQSYPEQASYPEGKCRSHPTKRPLIQEDEIGNVTTTTETPIATTTTTTTTTTVKIETTPTREDPDLNLDLLNALTYRQWVRQRLRN</sequence>
<gene>
    <name evidence="8" type="primary">LOC108683438</name>
</gene>
<keyword evidence="2" id="KW-0964">Secreted</keyword>
<dbReference type="SMART" id="SM00121">
    <property type="entry name" value="IB"/>
    <property type="match status" value="1"/>
</dbReference>
<dbReference type="KEGG" id="hazt:108683438"/>
<dbReference type="Pfam" id="PF00219">
    <property type="entry name" value="IGFBP"/>
    <property type="match status" value="1"/>
</dbReference>
<dbReference type="OrthoDB" id="5985519at2759"/>
<proteinExistence type="predicted"/>
<evidence type="ECO:0000313" key="7">
    <source>
        <dbReference type="Proteomes" id="UP000694843"/>
    </source>
</evidence>
<evidence type="ECO:0000313" key="8">
    <source>
        <dbReference type="RefSeq" id="XP_018028239.1"/>
    </source>
</evidence>
<dbReference type="InterPro" id="IPR011390">
    <property type="entry name" value="IGFBP_rP_mac25"/>
</dbReference>
<dbReference type="GeneID" id="108683438"/>
<dbReference type="GO" id="GO:0001558">
    <property type="term" value="P:regulation of cell growth"/>
    <property type="evidence" value="ECO:0007669"/>
    <property type="project" value="InterPro"/>
</dbReference>
<reference evidence="8" key="1">
    <citation type="submission" date="2025-08" db="UniProtKB">
        <authorList>
            <consortium name="RefSeq"/>
        </authorList>
    </citation>
    <scope>IDENTIFICATION</scope>
    <source>
        <tissue evidence="8">Whole organism</tissue>
    </source>
</reference>
<dbReference type="PROSITE" id="PS51323">
    <property type="entry name" value="IGFBP_N_2"/>
    <property type="match status" value="1"/>
</dbReference>
<keyword evidence="3 5" id="KW-0732">Signal</keyword>
<evidence type="ECO:0000256" key="1">
    <source>
        <dbReference type="ARBA" id="ARBA00004613"/>
    </source>
</evidence>
<feature type="chain" id="PRO_5034239650" evidence="5">
    <location>
        <begin position="21"/>
        <end position="166"/>
    </location>
</feature>
<organism evidence="7 8">
    <name type="scientific">Hyalella azteca</name>
    <name type="common">Amphipod</name>
    <dbReference type="NCBI Taxonomy" id="294128"/>
    <lineage>
        <taxon>Eukaryota</taxon>
        <taxon>Metazoa</taxon>
        <taxon>Ecdysozoa</taxon>
        <taxon>Arthropoda</taxon>
        <taxon>Crustacea</taxon>
        <taxon>Multicrustacea</taxon>
        <taxon>Malacostraca</taxon>
        <taxon>Eumalacostraca</taxon>
        <taxon>Peracarida</taxon>
        <taxon>Amphipoda</taxon>
        <taxon>Senticaudata</taxon>
        <taxon>Talitrida</taxon>
        <taxon>Talitroidea</taxon>
        <taxon>Hyalellidae</taxon>
        <taxon>Hyalella</taxon>
    </lineage>
</organism>
<dbReference type="SUPFAM" id="SSF57184">
    <property type="entry name" value="Growth factor receptor domain"/>
    <property type="match status" value="1"/>
</dbReference>
<dbReference type="GO" id="GO:0009966">
    <property type="term" value="P:regulation of signal transduction"/>
    <property type="evidence" value="ECO:0007669"/>
    <property type="project" value="TreeGrafter"/>
</dbReference>
<dbReference type="Gene3D" id="4.10.40.20">
    <property type="match status" value="1"/>
</dbReference>
<keyword evidence="4" id="KW-1015">Disulfide bond</keyword>
<dbReference type="GO" id="GO:0005576">
    <property type="term" value="C:extracellular region"/>
    <property type="evidence" value="ECO:0007669"/>
    <property type="project" value="UniProtKB-SubCell"/>
</dbReference>
<dbReference type="GO" id="GO:0005520">
    <property type="term" value="F:insulin-like growth factor binding"/>
    <property type="evidence" value="ECO:0007669"/>
    <property type="project" value="InterPro"/>
</dbReference>
<evidence type="ECO:0000259" key="6">
    <source>
        <dbReference type="PROSITE" id="PS51323"/>
    </source>
</evidence>
<evidence type="ECO:0000256" key="5">
    <source>
        <dbReference type="SAM" id="SignalP"/>
    </source>
</evidence>
<dbReference type="InterPro" id="IPR009030">
    <property type="entry name" value="Growth_fac_rcpt_cys_sf"/>
</dbReference>
<feature type="domain" description="IGFBP N-terminal" evidence="6">
    <location>
        <begin position="19"/>
        <end position="88"/>
    </location>
</feature>